<dbReference type="GO" id="GO:0005829">
    <property type="term" value="C:cytosol"/>
    <property type="evidence" value="ECO:0007669"/>
    <property type="project" value="TreeGrafter"/>
</dbReference>
<comment type="caution">
    <text evidence="1">The sequence shown here is derived from an EMBL/GenBank/DDBJ whole genome shotgun (WGS) entry which is preliminary data.</text>
</comment>
<keyword evidence="2" id="KW-1185">Reference proteome</keyword>
<dbReference type="AlphaFoldDB" id="A0A830BAY5"/>
<dbReference type="GO" id="GO:0006606">
    <property type="term" value="P:protein import into nucleus"/>
    <property type="evidence" value="ECO:0007669"/>
    <property type="project" value="TreeGrafter"/>
</dbReference>
<dbReference type="EMBL" id="BMAC01000040">
    <property type="protein sequence ID" value="GFP82268.1"/>
    <property type="molecule type" value="Genomic_DNA"/>
</dbReference>
<dbReference type="PANTHER" id="PTHR12925:SF0">
    <property type="entry name" value="PROTEIN HIKESHI"/>
    <property type="match status" value="1"/>
</dbReference>
<reference evidence="1" key="1">
    <citation type="submission" date="2020-07" db="EMBL/GenBank/DDBJ databases">
        <title>Ethylene signaling mediates host invasion by parasitic plants.</title>
        <authorList>
            <person name="Yoshida S."/>
        </authorList>
    </citation>
    <scope>NUCLEOTIDE SEQUENCE</scope>
    <source>
        <strain evidence="1">Okayama</strain>
    </source>
</reference>
<dbReference type="GO" id="GO:0061608">
    <property type="term" value="F:nuclear import signal receptor activity"/>
    <property type="evidence" value="ECO:0007669"/>
    <property type="project" value="TreeGrafter"/>
</dbReference>
<protein>
    <submittedName>
        <fullName evidence="1">Uncharacterized protein</fullName>
    </submittedName>
</protein>
<sequence length="91" mass="10191">MFEIVFPNRSFSLDISTFAQIDTTHWLLDMNHFVGESSIIEICIFLINSFTLPPEKALAVYIKSLEALSYSAARSRSPAPPPCSLSLGRIR</sequence>
<evidence type="ECO:0000313" key="1">
    <source>
        <dbReference type="EMBL" id="GFP82268.1"/>
    </source>
</evidence>
<gene>
    <name evidence="1" type="ORF">PHJA_000370000</name>
</gene>
<organism evidence="1 2">
    <name type="scientific">Phtheirospermum japonicum</name>
    <dbReference type="NCBI Taxonomy" id="374723"/>
    <lineage>
        <taxon>Eukaryota</taxon>
        <taxon>Viridiplantae</taxon>
        <taxon>Streptophyta</taxon>
        <taxon>Embryophyta</taxon>
        <taxon>Tracheophyta</taxon>
        <taxon>Spermatophyta</taxon>
        <taxon>Magnoliopsida</taxon>
        <taxon>eudicotyledons</taxon>
        <taxon>Gunneridae</taxon>
        <taxon>Pentapetalae</taxon>
        <taxon>asterids</taxon>
        <taxon>lamiids</taxon>
        <taxon>Lamiales</taxon>
        <taxon>Orobanchaceae</taxon>
        <taxon>Orobanchaceae incertae sedis</taxon>
        <taxon>Phtheirospermum</taxon>
    </lineage>
</organism>
<dbReference type="PANTHER" id="PTHR12925">
    <property type="entry name" value="HIKESHI FAMILY MEMBER"/>
    <property type="match status" value="1"/>
</dbReference>
<accession>A0A830BAY5</accession>
<dbReference type="GO" id="GO:0005634">
    <property type="term" value="C:nucleus"/>
    <property type="evidence" value="ECO:0007669"/>
    <property type="project" value="TreeGrafter"/>
</dbReference>
<dbReference type="InterPro" id="IPR031318">
    <property type="entry name" value="OPI10"/>
</dbReference>
<evidence type="ECO:0000313" key="2">
    <source>
        <dbReference type="Proteomes" id="UP000653305"/>
    </source>
</evidence>
<proteinExistence type="predicted"/>
<name>A0A830BAY5_9LAMI</name>
<dbReference type="Proteomes" id="UP000653305">
    <property type="component" value="Unassembled WGS sequence"/>
</dbReference>
<dbReference type="OrthoDB" id="10248398at2759"/>